<keyword evidence="2" id="KW-1185">Reference proteome</keyword>
<gene>
    <name evidence="1" type="ORF">A6R68_05438</name>
</gene>
<organism evidence="1 2">
    <name type="scientific">Neotoma lepida</name>
    <name type="common">Desert woodrat</name>
    <dbReference type="NCBI Taxonomy" id="56216"/>
    <lineage>
        <taxon>Eukaryota</taxon>
        <taxon>Metazoa</taxon>
        <taxon>Chordata</taxon>
        <taxon>Craniata</taxon>
        <taxon>Vertebrata</taxon>
        <taxon>Euteleostomi</taxon>
        <taxon>Mammalia</taxon>
        <taxon>Eutheria</taxon>
        <taxon>Euarchontoglires</taxon>
        <taxon>Glires</taxon>
        <taxon>Rodentia</taxon>
        <taxon>Myomorpha</taxon>
        <taxon>Muroidea</taxon>
        <taxon>Cricetidae</taxon>
        <taxon>Neotominae</taxon>
        <taxon>Neotoma</taxon>
    </lineage>
</organism>
<dbReference type="EMBL" id="LZPO01087662">
    <property type="protein sequence ID" value="OBS66022.1"/>
    <property type="molecule type" value="Genomic_DNA"/>
</dbReference>
<accession>A0A1A6GL10</accession>
<proteinExistence type="predicted"/>
<dbReference type="InterPro" id="IPR042097">
    <property type="entry name" value="Aminopeptidase_N-like_N_sf"/>
</dbReference>
<dbReference type="AlphaFoldDB" id="A0A1A6GL10"/>
<feature type="non-terminal residue" evidence="1">
    <location>
        <position position="135"/>
    </location>
</feature>
<dbReference type="OrthoDB" id="10031169at2759"/>
<dbReference type="Gene3D" id="2.60.40.1730">
    <property type="entry name" value="tricorn interacting facor f3 domain"/>
    <property type="match status" value="1"/>
</dbReference>
<sequence length="135" mass="15636">MSHHFMMGGFSSLRPSAGLLHRLHTSPESRLLEVWVALGVEPEQHRKQGRFDRWLVVCNVEREFSQLKYIDRLQLPRNMIENSMFEEEPDVKSSVHTEEGLIQDEFSESVKMSTYLVAFIVGEMRNLSQDVNGTL</sequence>
<dbReference type="STRING" id="56216.A0A1A6GL10"/>
<reference evidence="1 2" key="1">
    <citation type="submission" date="2016-06" db="EMBL/GenBank/DDBJ databases">
        <title>The Draft Genome Sequence and Annotation of the Desert Woodrat Neotoma lepida.</title>
        <authorList>
            <person name="Campbell M."/>
            <person name="Oakeson K.F."/>
            <person name="Yandell M."/>
            <person name="Halpert J.R."/>
            <person name="Dearing D."/>
        </authorList>
    </citation>
    <scope>NUCLEOTIDE SEQUENCE [LARGE SCALE GENOMIC DNA]</scope>
    <source>
        <strain evidence="1">417</strain>
        <tissue evidence="1">Liver</tissue>
    </source>
</reference>
<evidence type="ECO:0000313" key="1">
    <source>
        <dbReference type="EMBL" id="OBS66022.1"/>
    </source>
</evidence>
<dbReference type="SUPFAM" id="SSF63737">
    <property type="entry name" value="Leukotriene A4 hydrolase N-terminal domain"/>
    <property type="match status" value="1"/>
</dbReference>
<protein>
    <submittedName>
        <fullName evidence="1">Uncharacterized protein</fullName>
    </submittedName>
</protein>
<dbReference type="Proteomes" id="UP000092124">
    <property type="component" value="Unassembled WGS sequence"/>
</dbReference>
<evidence type="ECO:0000313" key="2">
    <source>
        <dbReference type="Proteomes" id="UP000092124"/>
    </source>
</evidence>
<comment type="caution">
    <text evidence="1">The sequence shown here is derived from an EMBL/GenBank/DDBJ whole genome shotgun (WGS) entry which is preliminary data.</text>
</comment>
<name>A0A1A6GL10_NEOLE</name>